<feature type="transmembrane region" description="Helical" evidence="2">
    <location>
        <begin position="6"/>
        <end position="29"/>
    </location>
</feature>
<evidence type="ECO:0000313" key="3">
    <source>
        <dbReference type="EMBL" id="MCK2216623.1"/>
    </source>
</evidence>
<organism evidence="3 4">
    <name type="scientific">Actinomadura luzonensis</name>
    <dbReference type="NCBI Taxonomy" id="2805427"/>
    <lineage>
        <taxon>Bacteria</taxon>
        <taxon>Bacillati</taxon>
        <taxon>Actinomycetota</taxon>
        <taxon>Actinomycetes</taxon>
        <taxon>Streptosporangiales</taxon>
        <taxon>Thermomonosporaceae</taxon>
        <taxon>Actinomadura</taxon>
    </lineage>
</organism>
<dbReference type="EMBL" id="JAKRKC020000001">
    <property type="protein sequence ID" value="MCK2216623.1"/>
    <property type="molecule type" value="Genomic_DNA"/>
</dbReference>
<proteinExistence type="predicted"/>
<reference evidence="3 4" key="1">
    <citation type="submission" date="2022-04" db="EMBL/GenBank/DDBJ databases">
        <title>Genome draft of Actinomadura sp. ATCC 31491.</title>
        <authorList>
            <person name="Shi X."/>
            <person name="Du Y."/>
        </authorList>
    </citation>
    <scope>NUCLEOTIDE SEQUENCE [LARGE SCALE GENOMIC DNA]</scope>
    <source>
        <strain evidence="3 4">ATCC 31491</strain>
    </source>
</reference>
<keyword evidence="4" id="KW-1185">Reference proteome</keyword>
<keyword evidence="2" id="KW-0472">Membrane</keyword>
<name>A0ABT0FWA9_9ACTN</name>
<dbReference type="Pfam" id="PF11382">
    <property type="entry name" value="MctB"/>
    <property type="match status" value="1"/>
</dbReference>
<evidence type="ECO:0000256" key="1">
    <source>
        <dbReference type="SAM" id="MobiDB-lite"/>
    </source>
</evidence>
<dbReference type="InterPro" id="IPR021522">
    <property type="entry name" value="MctB"/>
</dbReference>
<gene>
    <name evidence="3" type="ORF">MF672_022885</name>
</gene>
<keyword evidence="2" id="KW-0812">Transmembrane</keyword>
<accession>A0ABT0FWA9</accession>
<feature type="region of interest" description="Disordered" evidence="1">
    <location>
        <begin position="312"/>
        <end position="331"/>
    </location>
</feature>
<comment type="caution">
    <text evidence="3">The sequence shown here is derived from an EMBL/GenBank/DDBJ whole genome shotgun (WGS) entry which is preliminary data.</text>
</comment>
<sequence>MIDFRYHLVSIVAIFLALAVGIVLGTTLLQDPALDLAKRTSDELTSANNGLRADLDALRGREAGNDAFIAARTPQMVAGELTGQRVLLIEAPGSSTSMREAAQQVIEQSGADIAGRLTLTEKFLDPAGKGVLDGLVNQLKPANMVFPATSTSYDRATTLLASALVTNDPAQAGPPSTAAATATANATVLESFETGGLLTVEDKKDGPATLAVMIAPEKPFEGETAETLTSALVAVADGFDAASKGTVVAGAAANTALPGDAIAAVRDDSEVAKRVSTVDTADMPVGRVVIVYSLREQLAGRAGQYGIGKGASTALPASTTPTPTPSAQSGS</sequence>
<evidence type="ECO:0000256" key="2">
    <source>
        <dbReference type="SAM" id="Phobius"/>
    </source>
</evidence>
<protein>
    <submittedName>
        <fullName evidence="3">Copper transporter</fullName>
    </submittedName>
</protein>
<dbReference type="Proteomes" id="UP001317259">
    <property type="component" value="Unassembled WGS sequence"/>
</dbReference>
<evidence type="ECO:0000313" key="4">
    <source>
        <dbReference type="Proteomes" id="UP001317259"/>
    </source>
</evidence>
<keyword evidence="2" id="KW-1133">Transmembrane helix</keyword>
<dbReference type="RefSeq" id="WP_242373709.1">
    <property type="nucleotide sequence ID" value="NZ_JAKRKC020000001.1"/>
</dbReference>